<dbReference type="EMBL" id="GECZ01013007">
    <property type="protein sequence ID" value="JAS56762.1"/>
    <property type="molecule type" value="Transcribed_RNA"/>
</dbReference>
<name>A0A1B6G2W3_9HEMI</name>
<evidence type="ECO:0000313" key="2">
    <source>
        <dbReference type="EMBL" id="JAS56762.1"/>
    </source>
</evidence>
<sequence length="156" mass="17254">ESKSCPPNTMNLELGMINLSLKTLVGIAGLGGMVTALTGYTLHGILQNRVRDSPVYKEAMKIINNHPAASQLLGKPVRSSNVDVSDKTNVLSALISRLQLPIYGPKCRGILYIWADRLSVEEQWNIYRLELELLDELGGRLTIRNTEPVLEQLNVS</sequence>
<keyword evidence="1" id="KW-0812">Transmembrane</keyword>
<proteinExistence type="predicted"/>
<organism evidence="2">
    <name type="scientific">Cuerna arida</name>
    <dbReference type="NCBI Taxonomy" id="1464854"/>
    <lineage>
        <taxon>Eukaryota</taxon>
        <taxon>Metazoa</taxon>
        <taxon>Ecdysozoa</taxon>
        <taxon>Arthropoda</taxon>
        <taxon>Hexapoda</taxon>
        <taxon>Insecta</taxon>
        <taxon>Pterygota</taxon>
        <taxon>Neoptera</taxon>
        <taxon>Paraneoptera</taxon>
        <taxon>Hemiptera</taxon>
        <taxon>Auchenorrhyncha</taxon>
        <taxon>Membracoidea</taxon>
        <taxon>Cicadellidae</taxon>
        <taxon>Cicadellinae</taxon>
        <taxon>Proconiini</taxon>
        <taxon>Cuerna</taxon>
    </lineage>
</organism>
<dbReference type="GO" id="GO:0005743">
    <property type="term" value="C:mitochondrial inner membrane"/>
    <property type="evidence" value="ECO:0007669"/>
    <property type="project" value="TreeGrafter"/>
</dbReference>
<dbReference type="GO" id="GO:0032981">
    <property type="term" value="P:mitochondrial respiratory chain complex I assembly"/>
    <property type="evidence" value="ECO:0007669"/>
    <property type="project" value="TreeGrafter"/>
</dbReference>
<dbReference type="Pfam" id="PF08695">
    <property type="entry name" value="Coa1"/>
    <property type="match status" value="1"/>
</dbReference>
<feature type="non-terminal residue" evidence="2">
    <location>
        <position position="1"/>
    </location>
</feature>
<dbReference type="InterPro" id="IPR014807">
    <property type="entry name" value="Coa1"/>
</dbReference>
<dbReference type="AlphaFoldDB" id="A0A1B6G2W3"/>
<evidence type="ECO:0000256" key="1">
    <source>
        <dbReference type="SAM" id="Phobius"/>
    </source>
</evidence>
<dbReference type="PANTHER" id="PTHR47148:SF1">
    <property type="entry name" value="CYTOCHROME C OXIDASE ASSEMBLY FACTOR 1 HOMOLOG"/>
    <property type="match status" value="1"/>
</dbReference>
<dbReference type="PANTHER" id="PTHR47148">
    <property type="entry name" value="CYTOCHROME C OXIDASE ASSEMBLY FACTOR 1 HOMOLOG"/>
    <property type="match status" value="1"/>
</dbReference>
<dbReference type="GO" id="GO:0033617">
    <property type="term" value="P:mitochondrial respiratory chain complex IV assembly"/>
    <property type="evidence" value="ECO:0007669"/>
    <property type="project" value="TreeGrafter"/>
</dbReference>
<reference evidence="2" key="1">
    <citation type="submission" date="2015-11" db="EMBL/GenBank/DDBJ databases">
        <title>De novo transcriptome assembly of four potential Pierce s Disease insect vectors from Arizona vineyards.</title>
        <authorList>
            <person name="Tassone E.E."/>
        </authorList>
    </citation>
    <scope>NUCLEOTIDE SEQUENCE</scope>
</reference>
<feature type="transmembrane region" description="Helical" evidence="1">
    <location>
        <begin position="20"/>
        <end position="42"/>
    </location>
</feature>
<keyword evidence="1" id="KW-0472">Membrane</keyword>
<accession>A0A1B6G2W3</accession>
<gene>
    <name evidence="2" type="ORF">g.47719</name>
</gene>
<keyword evidence="1" id="KW-1133">Transmembrane helix</keyword>
<protein>
    <submittedName>
        <fullName evidence="2">Uncharacterized protein</fullName>
    </submittedName>
</protein>